<reference evidence="2" key="1">
    <citation type="journal article" date="2023" name="Nat. Plants">
        <title>Single-cell RNA sequencing provides a high-resolution roadmap for understanding the multicellular compartmentation of specialized metabolism.</title>
        <authorList>
            <person name="Sun S."/>
            <person name="Shen X."/>
            <person name="Li Y."/>
            <person name="Li Y."/>
            <person name="Wang S."/>
            <person name="Li R."/>
            <person name="Zhang H."/>
            <person name="Shen G."/>
            <person name="Guo B."/>
            <person name="Wei J."/>
            <person name="Xu J."/>
            <person name="St-Pierre B."/>
            <person name="Chen S."/>
            <person name="Sun C."/>
        </authorList>
    </citation>
    <scope>NUCLEOTIDE SEQUENCE [LARGE SCALE GENOMIC DNA]</scope>
</reference>
<organism evidence="1 2">
    <name type="scientific">Catharanthus roseus</name>
    <name type="common">Madagascar periwinkle</name>
    <name type="synonym">Vinca rosea</name>
    <dbReference type="NCBI Taxonomy" id="4058"/>
    <lineage>
        <taxon>Eukaryota</taxon>
        <taxon>Viridiplantae</taxon>
        <taxon>Streptophyta</taxon>
        <taxon>Embryophyta</taxon>
        <taxon>Tracheophyta</taxon>
        <taxon>Spermatophyta</taxon>
        <taxon>Magnoliopsida</taxon>
        <taxon>eudicotyledons</taxon>
        <taxon>Gunneridae</taxon>
        <taxon>Pentapetalae</taxon>
        <taxon>asterids</taxon>
        <taxon>lamiids</taxon>
        <taxon>Gentianales</taxon>
        <taxon>Apocynaceae</taxon>
        <taxon>Rauvolfioideae</taxon>
        <taxon>Vinceae</taxon>
        <taxon>Catharanthinae</taxon>
        <taxon>Catharanthus</taxon>
    </lineage>
</organism>
<comment type="caution">
    <text evidence="1">The sequence shown here is derived from an EMBL/GenBank/DDBJ whole genome shotgun (WGS) entry which is preliminary data.</text>
</comment>
<gene>
    <name evidence="1" type="ORF">M9H77_30250</name>
</gene>
<keyword evidence="2" id="KW-1185">Reference proteome</keyword>
<accession>A0ACC0A0Z5</accession>
<evidence type="ECO:0000313" key="1">
    <source>
        <dbReference type="EMBL" id="KAI5653063.1"/>
    </source>
</evidence>
<dbReference type="EMBL" id="CM044707">
    <property type="protein sequence ID" value="KAI5653063.1"/>
    <property type="molecule type" value="Genomic_DNA"/>
</dbReference>
<sequence>MLAKSTQYYFGSRQTYATSRGTFLKKEHVEAWDMIEEIDVANCQWILERTMFSKAAPIHEVERKSLMSQMAAITESHENLTQTIGAFVVEKKSNVEEMMERFINKNNDNKFQSFEAKIKNLDIQVGQIANVLSNRPNVFLPSDIEIKPQDCKAVTLRSETDLENPPENNAEEETLSPVELKLFLVSYISHVRIIGDVRAVSFGGGLFLGVTYASKCLSSHASLQDPLLNSSSMFDHSHHDFGLLNNASFVESEVVGLGLDFASFDILHDKFIGRHV</sequence>
<evidence type="ECO:0000313" key="2">
    <source>
        <dbReference type="Proteomes" id="UP001060085"/>
    </source>
</evidence>
<proteinExistence type="predicted"/>
<name>A0ACC0A0Z5_CATRO</name>
<dbReference type="Proteomes" id="UP001060085">
    <property type="component" value="Linkage Group LG07"/>
</dbReference>
<protein>
    <submittedName>
        <fullName evidence="1">Uncharacterized protein</fullName>
    </submittedName>
</protein>